<evidence type="ECO:0000313" key="9">
    <source>
        <dbReference type="EMBL" id="PKI68305.1"/>
    </source>
</evidence>
<name>A0A2I0KIF7_PUNGR</name>
<evidence type="ECO:0000256" key="1">
    <source>
        <dbReference type="ARBA" id="ARBA00022679"/>
    </source>
</evidence>
<dbReference type="InterPro" id="IPR043502">
    <property type="entry name" value="DNA/RNA_pol_sf"/>
</dbReference>
<gene>
    <name evidence="9" type="ORF">CRG98_011300</name>
</gene>
<organism evidence="9 10">
    <name type="scientific">Punica granatum</name>
    <name type="common">Pomegranate</name>
    <dbReference type="NCBI Taxonomy" id="22663"/>
    <lineage>
        <taxon>Eukaryota</taxon>
        <taxon>Viridiplantae</taxon>
        <taxon>Streptophyta</taxon>
        <taxon>Embryophyta</taxon>
        <taxon>Tracheophyta</taxon>
        <taxon>Spermatophyta</taxon>
        <taxon>Magnoliopsida</taxon>
        <taxon>eudicotyledons</taxon>
        <taxon>Gunneridae</taxon>
        <taxon>Pentapetalae</taxon>
        <taxon>rosids</taxon>
        <taxon>malvids</taxon>
        <taxon>Myrtales</taxon>
        <taxon>Lythraceae</taxon>
        <taxon>Punica</taxon>
    </lineage>
</organism>
<evidence type="ECO:0000256" key="6">
    <source>
        <dbReference type="ARBA" id="ARBA00022918"/>
    </source>
</evidence>
<dbReference type="Proteomes" id="UP000233551">
    <property type="component" value="Unassembled WGS sequence"/>
</dbReference>
<dbReference type="EMBL" id="PGOL01000562">
    <property type="protein sequence ID" value="PKI68305.1"/>
    <property type="molecule type" value="Genomic_DNA"/>
</dbReference>
<evidence type="ECO:0000256" key="5">
    <source>
        <dbReference type="ARBA" id="ARBA00022801"/>
    </source>
</evidence>
<evidence type="ECO:0000256" key="3">
    <source>
        <dbReference type="ARBA" id="ARBA00022722"/>
    </source>
</evidence>
<dbReference type="SUPFAM" id="SSF53098">
    <property type="entry name" value="Ribonuclease H-like"/>
    <property type="match status" value="1"/>
</dbReference>
<proteinExistence type="predicted"/>
<dbReference type="PANTHER" id="PTHR35046:SF9">
    <property type="entry name" value="RNA-DIRECTED DNA POLYMERASE"/>
    <property type="match status" value="1"/>
</dbReference>
<protein>
    <recommendedName>
        <fullName evidence="8">Reverse transcriptase RNase H-like domain-containing protein</fullName>
    </recommendedName>
</protein>
<dbReference type="AlphaFoldDB" id="A0A2I0KIF7"/>
<keyword evidence="6" id="KW-0695">RNA-directed DNA polymerase</keyword>
<sequence length="249" mass="29019">MQEKRPIAYFNEKLNVAALNYCTHDKELYALVKALETWQHYLWSKEFIIHTNHEFLKHLKGQSKLNRRHTRWIEFIEMFPYVIQYKKVVDRFSKMAHFIPCKKTDDATHVANLFFREVVRLHGIPRTIPYRTIDNVSLCYELKAFSLKRYPARLSLTIWMCFVGGAQSTAFTVLVKHKPADWAIGFNIDLWSTLYSGTGSGLLRTDNLHPARVHGEERPSLLTIFNPLGAILVTVLAYFVLGEKLYVGR</sequence>
<keyword evidence="1" id="KW-0808">Transferase</keyword>
<evidence type="ECO:0000256" key="2">
    <source>
        <dbReference type="ARBA" id="ARBA00022695"/>
    </source>
</evidence>
<evidence type="ECO:0000313" key="10">
    <source>
        <dbReference type="Proteomes" id="UP000233551"/>
    </source>
</evidence>
<keyword evidence="7" id="KW-0472">Membrane</keyword>
<evidence type="ECO:0000259" key="8">
    <source>
        <dbReference type="Pfam" id="PF17917"/>
    </source>
</evidence>
<accession>A0A2I0KIF7</accession>
<evidence type="ECO:0000256" key="7">
    <source>
        <dbReference type="SAM" id="Phobius"/>
    </source>
</evidence>
<reference evidence="9 10" key="1">
    <citation type="submission" date="2017-11" db="EMBL/GenBank/DDBJ databases">
        <title>De-novo sequencing of pomegranate (Punica granatum L.) genome.</title>
        <authorList>
            <person name="Akparov Z."/>
            <person name="Amiraslanov A."/>
            <person name="Hajiyeva S."/>
            <person name="Abbasov M."/>
            <person name="Kaur K."/>
            <person name="Hamwieh A."/>
            <person name="Solovyev V."/>
            <person name="Salamov A."/>
            <person name="Braich B."/>
            <person name="Kosarev P."/>
            <person name="Mahmoud A."/>
            <person name="Hajiyev E."/>
            <person name="Babayeva S."/>
            <person name="Izzatullayeva V."/>
            <person name="Mammadov A."/>
            <person name="Mammadov A."/>
            <person name="Sharifova S."/>
            <person name="Ojaghi J."/>
            <person name="Eynullazada K."/>
            <person name="Bayramov B."/>
            <person name="Abdulazimova A."/>
            <person name="Shahmuradov I."/>
        </authorList>
    </citation>
    <scope>NUCLEOTIDE SEQUENCE [LARGE SCALE GENOMIC DNA]</scope>
    <source>
        <strain evidence="10">cv. AG2017</strain>
        <tissue evidence="9">Leaf</tissue>
    </source>
</reference>
<dbReference type="SUPFAM" id="SSF56672">
    <property type="entry name" value="DNA/RNA polymerases"/>
    <property type="match status" value="1"/>
</dbReference>
<dbReference type="PANTHER" id="PTHR35046">
    <property type="entry name" value="ZINC KNUCKLE (CCHC-TYPE) FAMILY PROTEIN"/>
    <property type="match status" value="1"/>
</dbReference>
<keyword evidence="7" id="KW-1133">Transmembrane helix</keyword>
<comment type="caution">
    <text evidence="9">The sequence shown here is derived from an EMBL/GenBank/DDBJ whole genome shotgun (WGS) entry which is preliminary data.</text>
</comment>
<dbReference type="GO" id="GO:0004519">
    <property type="term" value="F:endonuclease activity"/>
    <property type="evidence" value="ECO:0007669"/>
    <property type="project" value="UniProtKB-KW"/>
</dbReference>
<keyword evidence="2" id="KW-0548">Nucleotidyltransferase</keyword>
<dbReference type="Pfam" id="PF17917">
    <property type="entry name" value="RT_RNaseH"/>
    <property type="match status" value="1"/>
</dbReference>
<keyword evidence="5" id="KW-0378">Hydrolase</keyword>
<dbReference type="InterPro" id="IPR036397">
    <property type="entry name" value="RNaseH_sf"/>
</dbReference>
<dbReference type="InterPro" id="IPR012337">
    <property type="entry name" value="RNaseH-like_sf"/>
</dbReference>
<feature type="transmembrane region" description="Helical" evidence="7">
    <location>
        <begin position="221"/>
        <end position="241"/>
    </location>
</feature>
<keyword evidence="4" id="KW-0255">Endonuclease</keyword>
<dbReference type="GO" id="GO:0003676">
    <property type="term" value="F:nucleic acid binding"/>
    <property type="evidence" value="ECO:0007669"/>
    <property type="project" value="InterPro"/>
</dbReference>
<dbReference type="CDD" id="cd09274">
    <property type="entry name" value="RNase_HI_RT_Ty3"/>
    <property type="match status" value="1"/>
</dbReference>
<dbReference type="GO" id="GO:0016787">
    <property type="term" value="F:hydrolase activity"/>
    <property type="evidence" value="ECO:0007669"/>
    <property type="project" value="UniProtKB-KW"/>
</dbReference>
<dbReference type="InterPro" id="IPR041373">
    <property type="entry name" value="RT_RNaseH"/>
</dbReference>
<keyword evidence="7" id="KW-0812">Transmembrane</keyword>
<feature type="domain" description="Reverse transcriptase RNase H-like" evidence="8">
    <location>
        <begin position="3"/>
        <end position="79"/>
    </location>
</feature>
<keyword evidence="3" id="KW-0540">Nuclease</keyword>
<dbReference type="Gene3D" id="3.30.420.10">
    <property type="entry name" value="Ribonuclease H-like superfamily/Ribonuclease H"/>
    <property type="match status" value="1"/>
</dbReference>
<keyword evidence="10" id="KW-1185">Reference proteome</keyword>
<evidence type="ECO:0000256" key="4">
    <source>
        <dbReference type="ARBA" id="ARBA00022759"/>
    </source>
</evidence>
<dbReference type="GO" id="GO:0003964">
    <property type="term" value="F:RNA-directed DNA polymerase activity"/>
    <property type="evidence" value="ECO:0007669"/>
    <property type="project" value="UniProtKB-KW"/>
</dbReference>
<feature type="transmembrane region" description="Helical" evidence="7">
    <location>
        <begin position="156"/>
        <end position="175"/>
    </location>
</feature>